<dbReference type="Proteomes" id="UP000704712">
    <property type="component" value="Unassembled WGS sequence"/>
</dbReference>
<comment type="caution">
    <text evidence="1">The sequence shown here is derived from an EMBL/GenBank/DDBJ whole genome shotgun (WGS) entry which is preliminary data.</text>
</comment>
<keyword evidence="3" id="KW-1185">Reference proteome</keyword>
<dbReference type="InterPro" id="IPR002110">
    <property type="entry name" value="Ankyrin_rpt"/>
</dbReference>
<gene>
    <name evidence="1" type="ORF">GN244_ATG14516</name>
    <name evidence="2" type="ORF">GN958_ATG11999</name>
</gene>
<accession>A0A833WQ47</accession>
<evidence type="ECO:0000313" key="2">
    <source>
        <dbReference type="EMBL" id="KAF4138790.1"/>
    </source>
</evidence>
<dbReference type="InterPro" id="IPR036770">
    <property type="entry name" value="Ankyrin_rpt-contain_sf"/>
</dbReference>
<dbReference type="SUPFAM" id="SSF48403">
    <property type="entry name" value="Ankyrin repeat"/>
    <property type="match status" value="1"/>
</dbReference>
<evidence type="ECO:0000313" key="1">
    <source>
        <dbReference type="EMBL" id="KAF4033546.1"/>
    </source>
</evidence>
<protein>
    <submittedName>
        <fullName evidence="1">Ankyrin repeats (3 copies)</fullName>
    </submittedName>
    <submittedName>
        <fullName evidence="2">Ankyrin repeats domain-containing protein</fullName>
    </submittedName>
</protein>
<sequence length="186" mass="20527">MSRTSKRARDGARDASPVLMKQAKRQVKRFKGATFPAKVTALSPVMKLINRFLMGPNSAIMDAALTSHVSWLNQLLGRFKCDVSRWLVAAAVKGHRNVVNRLLVPPRNWKEPPNTVIARAAVVAGGAGHLEMTALLLNQNELNVTSLRNDIERNYAHTTARTVLSTAAANGHQNVVQYMVQRAHDE</sequence>
<evidence type="ECO:0000313" key="3">
    <source>
        <dbReference type="Proteomes" id="UP000602510"/>
    </source>
</evidence>
<organism evidence="1 3">
    <name type="scientific">Phytophthora infestans</name>
    <name type="common">Potato late blight agent</name>
    <name type="synonym">Botrytis infestans</name>
    <dbReference type="NCBI Taxonomy" id="4787"/>
    <lineage>
        <taxon>Eukaryota</taxon>
        <taxon>Sar</taxon>
        <taxon>Stramenopiles</taxon>
        <taxon>Oomycota</taxon>
        <taxon>Peronosporomycetes</taxon>
        <taxon>Peronosporales</taxon>
        <taxon>Peronosporaceae</taxon>
        <taxon>Phytophthora</taxon>
    </lineage>
</organism>
<reference evidence="1" key="1">
    <citation type="submission" date="2020-04" db="EMBL/GenBank/DDBJ databases">
        <title>Hybrid Assembly of Korean Phytophthora infestans isolates.</title>
        <authorList>
            <person name="Prokchorchik M."/>
            <person name="Lee Y."/>
            <person name="Seo J."/>
            <person name="Cho J.-H."/>
            <person name="Park Y.-E."/>
            <person name="Jang D.-C."/>
            <person name="Im J.-S."/>
            <person name="Choi J.-G."/>
            <person name="Park H.-J."/>
            <person name="Lee G.-B."/>
            <person name="Lee Y.-G."/>
            <person name="Hong S.-Y."/>
            <person name="Cho K."/>
            <person name="Sohn K.H."/>
        </authorList>
    </citation>
    <scope>NUCLEOTIDE SEQUENCE</scope>
    <source>
        <strain evidence="1">KR_1_A1</strain>
        <strain evidence="2">KR_2_A2</strain>
    </source>
</reference>
<dbReference type="EMBL" id="JAACNO010001630">
    <property type="protein sequence ID" value="KAF4138790.1"/>
    <property type="molecule type" value="Genomic_DNA"/>
</dbReference>
<dbReference type="Gene3D" id="1.25.40.20">
    <property type="entry name" value="Ankyrin repeat-containing domain"/>
    <property type="match status" value="1"/>
</dbReference>
<dbReference type="Pfam" id="PF12796">
    <property type="entry name" value="Ank_2"/>
    <property type="match status" value="1"/>
</dbReference>
<dbReference type="EMBL" id="WSZM01000417">
    <property type="protein sequence ID" value="KAF4033546.1"/>
    <property type="molecule type" value="Genomic_DNA"/>
</dbReference>
<dbReference type="AlphaFoldDB" id="A0A833WQ47"/>
<dbReference type="Proteomes" id="UP000602510">
    <property type="component" value="Unassembled WGS sequence"/>
</dbReference>
<name>A0A833WQ47_PHYIN</name>
<proteinExistence type="predicted"/>